<evidence type="ECO:0000313" key="3">
    <source>
        <dbReference type="EMBL" id="VUW99257.1"/>
    </source>
</evidence>
<protein>
    <submittedName>
        <fullName evidence="3">Helix-turn-helix</fullName>
    </submittedName>
</protein>
<dbReference type="InterPro" id="IPR050807">
    <property type="entry name" value="TransReg_Diox_bact_type"/>
</dbReference>
<dbReference type="Proteomes" id="UP000409147">
    <property type="component" value="Unassembled WGS sequence"/>
</dbReference>
<accession>A0A564SVL9</accession>
<name>A0A564SVL9_9FIRM</name>
<dbReference type="PANTHER" id="PTHR46797:SF1">
    <property type="entry name" value="METHYLPHOSPHONATE SYNTHASE"/>
    <property type="match status" value="1"/>
</dbReference>
<evidence type="ECO:0000256" key="1">
    <source>
        <dbReference type="ARBA" id="ARBA00023125"/>
    </source>
</evidence>
<dbReference type="Pfam" id="PF01381">
    <property type="entry name" value="HTH_3"/>
    <property type="match status" value="1"/>
</dbReference>
<gene>
    <name evidence="3" type="ORF">ROSSTS7063_01018</name>
</gene>
<evidence type="ECO:0000313" key="4">
    <source>
        <dbReference type="Proteomes" id="UP000409147"/>
    </source>
</evidence>
<dbReference type="GO" id="GO:0005829">
    <property type="term" value="C:cytosol"/>
    <property type="evidence" value="ECO:0007669"/>
    <property type="project" value="TreeGrafter"/>
</dbReference>
<dbReference type="PANTHER" id="PTHR46797">
    <property type="entry name" value="HTH-TYPE TRANSCRIPTIONAL REGULATOR"/>
    <property type="match status" value="1"/>
</dbReference>
<reference evidence="3 4" key="1">
    <citation type="submission" date="2019-07" db="EMBL/GenBank/DDBJ databases">
        <authorList>
            <person name="Hibberd C M."/>
            <person name="Gehrig L. J."/>
            <person name="Chang H.-W."/>
            <person name="Venkatesh S."/>
        </authorList>
    </citation>
    <scope>NUCLEOTIDE SEQUENCE [LARGE SCALE GENOMIC DNA]</scope>
    <source>
        <strain evidence="3">Ruminococcus_obeum_SSTS_Bg7063</strain>
    </source>
</reference>
<dbReference type="SUPFAM" id="SSF47413">
    <property type="entry name" value="lambda repressor-like DNA-binding domains"/>
    <property type="match status" value="1"/>
</dbReference>
<keyword evidence="1" id="KW-0238">DNA-binding</keyword>
<dbReference type="PROSITE" id="PS50943">
    <property type="entry name" value="HTH_CROC1"/>
    <property type="match status" value="1"/>
</dbReference>
<organism evidence="3 4">
    <name type="scientific">Blautia obeum</name>
    <dbReference type="NCBI Taxonomy" id="40520"/>
    <lineage>
        <taxon>Bacteria</taxon>
        <taxon>Bacillati</taxon>
        <taxon>Bacillota</taxon>
        <taxon>Clostridia</taxon>
        <taxon>Lachnospirales</taxon>
        <taxon>Lachnospiraceae</taxon>
        <taxon>Blautia</taxon>
    </lineage>
</organism>
<dbReference type="EMBL" id="CABHNB010000016">
    <property type="protein sequence ID" value="VUW99257.1"/>
    <property type="molecule type" value="Genomic_DNA"/>
</dbReference>
<sequence>MIMPKDKLSYLGNCIRQARNDCNLTQQDLADQSHVAIKTIQMIEKGKINPSYEILYPLIKRLGISANTLFNPEISDADEEIQRFIGKFQACIPENRKILLNTLDYLAEQLLTLQHNPSENLE</sequence>
<feature type="domain" description="HTH cro/C1-type" evidence="2">
    <location>
        <begin position="15"/>
        <end position="69"/>
    </location>
</feature>
<dbReference type="Gene3D" id="1.10.260.40">
    <property type="entry name" value="lambda repressor-like DNA-binding domains"/>
    <property type="match status" value="1"/>
</dbReference>
<proteinExistence type="predicted"/>
<dbReference type="CDD" id="cd00093">
    <property type="entry name" value="HTH_XRE"/>
    <property type="match status" value="1"/>
</dbReference>
<dbReference type="AlphaFoldDB" id="A0A564SVL9"/>
<evidence type="ECO:0000259" key="2">
    <source>
        <dbReference type="PROSITE" id="PS50943"/>
    </source>
</evidence>
<dbReference type="GO" id="GO:0003700">
    <property type="term" value="F:DNA-binding transcription factor activity"/>
    <property type="evidence" value="ECO:0007669"/>
    <property type="project" value="TreeGrafter"/>
</dbReference>
<dbReference type="SMART" id="SM00530">
    <property type="entry name" value="HTH_XRE"/>
    <property type="match status" value="1"/>
</dbReference>
<dbReference type="InterPro" id="IPR010982">
    <property type="entry name" value="Lambda_DNA-bd_dom_sf"/>
</dbReference>
<keyword evidence="4" id="KW-1185">Reference proteome</keyword>
<dbReference type="InterPro" id="IPR001387">
    <property type="entry name" value="Cro/C1-type_HTH"/>
</dbReference>
<dbReference type="GO" id="GO:0003677">
    <property type="term" value="F:DNA binding"/>
    <property type="evidence" value="ECO:0007669"/>
    <property type="project" value="UniProtKB-KW"/>
</dbReference>